<organism evidence="2 3">
    <name type="scientific">Schistosoma mattheei</name>
    <dbReference type="NCBI Taxonomy" id="31246"/>
    <lineage>
        <taxon>Eukaryota</taxon>
        <taxon>Metazoa</taxon>
        <taxon>Spiralia</taxon>
        <taxon>Lophotrochozoa</taxon>
        <taxon>Platyhelminthes</taxon>
        <taxon>Trematoda</taxon>
        <taxon>Digenea</taxon>
        <taxon>Strigeidida</taxon>
        <taxon>Schistosomatoidea</taxon>
        <taxon>Schistosomatidae</taxon>
        <taxon>Schistosoma</taxon>
    </lineage>
</organism>
<accession>A0A3P8KW70</accession>
<evidence type="ECO:0000313" key="3">
    <source>
        <dbReference type="Proteomes" id="UP000269396"/>
    </source>
</evidence>
<dbReference type="AlphaFoldDB" id="A0A3P8KW70"/>
<name>A0A3P8KW70_9TREM</name>
<keyword evidence="3" id="KW-1185">Reference proteome</keyword>
<protein>
    <submittedName>
        <fullName evidence="2">Uncharacterized protein</fullName>
    </submittedName>
</protein>
<dbReference type="Proteomes" id="UP000269396">
    <property type="component" value="Unassembled WGS sequence"/>
</dbReference>
<reference evidence="2 3" key="1">
    <citation type="submission" date="2018-11" db="EMBL/GenBank/DDBJ databases">
        <authorList>
            <consortium name="Pathogen Informatics"/>
        </authorList>
    </citation>
    <scope>NUCLEOTIDE SEQUENCE [LARGE SCALE GENOMIC DNA]</scope>
    <source>
        <strain>Denwood</strain>
        <strain evidence="3">Zambia</strain>
    </source>
</reference>
<sequence>MLVLLYQNRIEDFDLLKFINSVDWSSSSSGIANHIYKAFEKELREHERLENERLMSTSKHHSHRRSASADTELNPSTQMNSSENTSSFIHI</sequence>
<feature type="region of interest" description="Disordered" evidence="1">
    <location>
        <begin position="52"/>
        <end position="91"/>
    </location>
</feature>
<evidence type="ECO:0000313" key="2">
    <source>
        <dbReference type="EMBL" id="VDP83976.1"/>
    </source>
</evidence>
<gene>
    <name evidence="2" type="ORF">SMTD_LOCUS21043</name>
</gene>
<evidence type="ECO:0000256" key="1">
    <source>
        <dbReference type="SAM" id="MobiDB-lite"/>
    </source>
</evidence>
<dbReference type="EMBL" id="UZAL01046094">
    <property type="protein sequence ID" value="VDP83976.1"/>
    <property type="molecule type" value="Genomic_DNA"/>
</dbReference>
<proteinExistence type="predicted"/>
<feature type="compositionally biased region" description="Polar residues" evidence="1">
    <location>
        <begin position="71"/>
        <end position="91"/>
    </location>
</feature>